<dbReference type="PANTHER" id="PTHR10332:SF10">
    <property type="entry name" value="EQUILIBRATIVE NUCLEOSIDE TRANSPORTER 4"/>
    <property type="match status" value="1"/>
</dbReference>
<feature type="transmembrane region" description="Helical" evidence="7">
    <location>
        <begin position="147"/>
        <end position="173"/>
    </location>
</feature>
<keyword evidence="3" id="KW-0813">Transport</keyword>
<keyword evidence="4 7" id="KW-0812">Transmembrane</keyword>
<reference evidence="8" key="1">
    <citation type="submission" date="2021-01" db="EMBL/GenBank/DDBJ databases">
        <authorList>
            <person name="Corre E."/>
            <person name="Pelletier E."/>
            <person name="Niang G."/>
            <person name="Scheremetjew M."/>
            <person name="Finn R."/>
            <person name="Kale V."/>
            <person name="Holt S."/>
            <person name="Cochrane G."/>
            <person name="Meng A."/>
            <person name="Brown T."/>
            <person name="Cohen L."/>
        </authorList>
    </citation>
    <scope>NUCLEOTIDE SEQUENCE</scope>
    <source>
        <strain evidence="8">DIVA3 518/3/11/1/6</strain>
    </source>
</reference>
<evidence type="ECO:0000313" key="8">
    <source>
        <dbReference type="EMBL" id="CAE2199333.1"/>
    </source>
</evidence>
<evidence type="ECO:0000256" key="5">
    <source>
        <dbReference type="ARBA" id="ARBA00022989"/>
    </source>
</evidence>
<keyword evidence="6 7" id="KW-0472">Membrane</keyword>
<dbReference type="Gene3D" id="1.20.1250.20">
    <property type="entry name" value="MFS general substrate transporter like domains"/>
    <property type="match status" value="1"/>
</dbReference>
<name>A0A7S4HHE9_9EUKA</name>
<dbReference type="InterPro" id="IPR002259">
    <property type="entry name" value="Eqnu_transpt"/>
</dbReference>
<feature type="transmembrane region" description="Helical" evidence="7">
    <location>
        <begin position="457"/>
        <end position="482"/>
    </location>
</feature>
<evidence type="ECO:0000256" key="4">
    <source>
        <dbReference type="ARBA" id="ARBA00022692"/>
    </source>
</evidence>
<dbReference type="PANTHER" id="PTHR10332">
    <property type="entry name" value="EQUILIBRATIVE NUCLEOSIDE TRANSPORTER"/>
    <property type="match status" value="1"/>
</dbReference>
<feature type="transmembrane region" description="Helical" evidence="7">
    <location>
        <begin position="119"/>
        <end position="141"/>
    </location>
</feature>
<feature type="transmembrane region" description="Helical" evidence="7">
    <location>
        <begin position="41"/>
        <end position="64"/>
    </location>
</feature>
<feature type="transmembrane region" description="Helical" evidence="7">
    <location>
        <begin position="221"/>
        <end position="243"/>
    </location>
</feature>
<dbReference type="EMBL" id="HBKP01000650">
    <property type="protein sequence ID" value="CAE2199333.1"/>
    <property type="molecule type" value="Transcribed_RNA"/>
</dbReference>
<feature type="transmembrane region" description="Helical" evidence="7">
    <location>
        <begin position="386"/>
        <end position="409"/>
    </location>
</feature>
<gene>
    <name evidence="8" type="ORF">VSP0166_LOCUS474</name>
</gene>
<organism evidence="8">
    <name type="scientific">Vannella robusta</name>
    <dbReference type="NCBI Taxonomy" id="1487602"/>
    <lineage>
        <taxon>Eukaryota</taxon>
        <taxon>Amoebozoa</taxon>
        <taxon>Discosea</taxon>
        <taxon>Flabellinia</taxon>
        <taxon>Vannellidae</taxon>
        <taxon>Vannella</taxon>
    </lineage>
</organism>
<sequence>MSCACTLCYHSEYYGIQDVLEHPSVVSQEKVSRVRSWRTNFAFLAIGMGLSIAWNSISFAMTFVLDSFAELPIQAYTWILLLFFYNFPGLPMQVIQYLLLCRNEGKHSSPTNSQQRTHYAIKITICFVCLSFLVFLIPLLFLSAVNIWISFLGILLVVFGIGCAQASAFGLVFQMGSSFSPSDYAVIPSCMAGIGVSTFLLLFLTITEQFNGSGASSSEIFIYFLPVSLVPWISIAALLLVVFQDKIIAYVKPEEASNGIELEEKAESVLGTDQMSCCCGENCACSTHCPENSTVDDEKEVDELSKEEEEENLNNSNLGHVVTFRMIMASCLSSYSIGLVLVLFTASIPHIAEGQGENSAFFSTSVMYLQAICLFAGNESAAFKRFIIRTSVLAVCTTVEVLLFVPIYLHGFIMTWDSLNILLYILIGIFAFMGSYINSCSYVLAASSVQENFKPKAIAMLNVFLYFGYMSGLAMSAFISVLTEMLH</sequence>
<evidence type="ECO:0000256" key="2">
    <source>
        <dbReference type="ARBA" id="ARBA00007965"/>
    </source>
</evidence>
<feature type="transmembrane region" description="Helical" evidence="7">
    <location>
        <begin position="360"/>
        <end position="377"/>
    </location>
</feature>
<evidence type="ECO:0000256" key="3">
    <source>
        <dbReference type="ARBA" id="ARBA00022448"/>
    </source>
</evidence>
<protein>
    <submittedName>
        <fullName evidence="8">Uncharacterized protein</fullName>
    </submittedName>
</protein>
<feature type="transmembrane region" description="Helical" evidence="7">
    <location>
        <begin position="421"/>
        <end position="445"/>
    </location>
</feature>
<proteinExistence type="inferred from homology"/>
<dbReference type="GO" id="GO:0005886">
    <property type="term" value="C:plasma membrane"/>
    <property type="evidence" value="ECO:0007669"/>
    <property type="project" value="TreeGrafter"/>
</dbReference>
<accession>A0A7S4HHE9</accession>
<feature type="transmembrane region" description="Helical" evidence="7">
    <location>
        <begin position="185"/>
        <end position="206"/>
    </location>
</feature>
<evidence type="ECO:0000256" key="7">
    <source>
        <dbReference type="SAM" id="Phobius"/>
    </source>
</evidence>
<dbReference type="SUPFAM" id="SSF103473">
    <property type="entry name" value="MFS general substrate transporter"/>
    <property type="match status" value="1"/>
</dbReference>
<dbReference type="GO" id="GO:0005337">
    <property type="term" value="F:nucleoside transmembrane transporter activity"/>
    <property type="evidence" value="ECO:0007669"/>
    <property type="project" value="InterPro"/>
</dbReference>
<keyword evidence="5 7" id="KW-1133">Transmembrane helix</keyword>
<feature type="transmembrane region" description="Helical" evidence="7">
    <location>
        <begin position="326"/>
        <end position="348"/>
    </location>
</feature>
<comment type="subcellular location">
    <subcellularLocation>
        <location evidence="1">Membrane</location>
        <topology evidence="1">Multi-pass membrane protein</topology>
    </subcellularLocation>
</comment>
<dbReference type="InterPro" id="IPR036259">
    <property type="entry name" value="MFS_trans_sf"/>
</dbReference>
<comment type="similarity">
    <text evidence="2">Belongs to the SLC29A/ENT transporter (TC 2.A.57) family.</text>
</comment>
<evidence type="ECO:0000256" key="6">
    <source>
        <dbReference type="ARBA" id="ARBA00023136"/>
    </source>
</evidence>
<evidence type="ECO:0000256" key="1">
    <source>
        <dbReference type="ARBA" id="ARBA00004141"/>
    </source>
</evidence>
<dbReference type="AlphaFoldDB" id="A0A7S4HHE9"/>
<feature type="transmembrane region" description="Helical" evidence="7">
    <location>
        <begin position="76"/>
        <end position="99"/>
    </location>
</feature>